<name>A0A6J8CJ84_MYTCO</name>
<sequence>MKNNRVQRDYVSVQMSDGEISDMTVLDEKPSVMRNSVYRLTRTYWTSKNTKGFRRRLYELHESAEKPTRFVSLQYVVEGDVPIFPNVHGNTKTGNVRTKSSRNKHITAFLKAPIKPSQFMSSIQVSVREQAGTSGTSLEPQPQHKRLSISLEETHLDPTIHELIWKKAESLVDSGLVNKAPGVQNGFMVASTSGKDPHFVRF</sequence>
<reference evidence="1 2" key="1">
    <citation type="submission" date="2020-06" db="EMBL/GenBank/DDBJ databases">
        <authorList>
            <person name="Li R."/>
            <person name="Bekaert M."/>
        </authorList>
    </citation>
    <scope>NUCLEOTIDE SEQUENCE [LARGE SCALE GENOMIC DNA]</scope>
    <source>
        <strain evidence="2">wild</strain>
    </source>
</reference>
<gene>
    <name evidence="1" type="ORF">MCOR_30027</name>
</gene>
<organism evidence="1 2">
    <name type="scientific">Mytilus coruscus</name>
    <name type="common">Sea mussel</name>
    <dbReference type="NCBI Taxonomy" id="42192"/>
    <lineage>
        <taxon>Eukaryota</taxon>
        <taxon>Metazoa</taxon>
        <taxon>Spiralia</taxon>
        <taxon>Lophotrochozoa</taxon>
        <taxon>Mollusca</taxon>
        <taxon>Bivalvia</taxon>
        <taxon>Autobranchia</taxon>
        <taxon>Pteriomorphia</taxon>
        <taxon>Mytilida</taxon>
        <taxon>Mytiloidea</taxon>
        <taxon>Mytilidae</taxon>
        <taxon>Mytilinae</taxon>
        <taxon>Mytilus</taxon>
    </lineage>
</organism>
<dbReference type="AlphaFoldDB" id="A0A6J8CJ84"/>
<accession>A0A6J8CJ84</accession>
<keyword evidence="2" id="KW-1185">Reference proteome</keyword>
<dbReference type="EMBL" id="CACVKT020005486">
    <property type="protein sequence ID" value="CAC5395349.1"/>
    <property type="molecule type" value="Genomic_DNA"/>
</dbReference>
<evidence type="ECO:0000313" key="2">
    <source>
        <dbReference type="Proteomes" id="UP000507470"/>
    </source>
</evidence>
<evidence type="ECO:0000313" key="1">
    <source>
        <dbReference type="EMBL" id="CAC5395349.1"/>
    </source>
</evidence>
<protein>
    <submittedName>
        <fullName evidence="1">Uncharacterized protein</fullName>
    </submittedName>
</protein>
<dbReference type="Proteomes" id="UP000507470">
    <property type="component" value="Unassembled WGS sequence"/>
</dbReference>
<dbReference type="OrthoDB" id="6122616at2759"/>
<proteinExistence type="predicted"/>